<evidence type="ECO:0000313" key="1">
    <source>
        <dbReference type="EMBL" id="MBO3795964.1"/>
    </source>
</evidence>
<organism evidence="1 2">
    <name type="scientific">Bacillus subtilis</name>
    <dbReference type="NCBI Taxonomy" id="1423"/>
    <lineage>
        <taxon>Bacteria</taxon>
        <taxon>Bacillati</taxon>
        <taxon>Bacillota</taxon>
        <taxon>Bacilli</taxon>
        <taxon>Bacillales</taxon>
        <taxon>Bacillaceae</taxon>
        <taxon>Bacillus</taxon>
    </lineage>
</organism>
<dbReference type="AlphaFoldDB" id="A0A8I1WG52"/>
<reference evidence="1" key="1">
    <citation type="submission" date="2021-03" db="EMBL/GenBank/DDBJ databases">
        <title>Isolation of Bacillus subtilis from fermented food sample.</title>
        <authorList>
            <person name="Lakshmanan V."/>
            <person name="Athira K."/>
            <person name="Rajagopal K."/>
        </authorList>
    </citation>
    <scope>NUCLEOTIDE SEQUENCE</scope>
    <source>
        <strain evidence="1">S1</strain>
    </source>
</reference>
<evidence type="ECO:0000313" key="2">
    <source>
        <dbReference type="Proteomes" id="UP000665181"/>
    </source>
</evidence>
<sequence>MIHPPQENSDDGTLFLPSNLFAPPKSPSNPMTPALLAFYRIVNITQNHTANKKRNIFSTHSLKAQTKHYKFEIKRYIFSHEFSTNCIFMIEFQLS</sequence>
<protein>
    <submittedName>
        <fullName evidence="1">Uncharacterized protein</fullName>
    </submittedName>
</protein>
<gene>
    <name evidence="1" type="ORF">J5227_17010</name>
</gene>
<dbReference type="Proteomes" id="UP000665181">
    <property type="component" value="Unassembled WGS sequence"/>
</dbReference>
<name>A0A8I1WG52_BACIU</name>
<dbReference type="RefSeq" id="WP_128473672.1">
    <property type="nucleotide sequence ID" value="NZ_CBCSGB010000021.1"/>
</dbReference>
<proteinExistence type="predicted"/>
<accession>A0A8I1WG52</accession>
<dbReference type="EMBL" id="JAGFPW010000018">
    <property type="protein sequence ID" value="MBO3795964.1"/>
    <property type="molecule type" value="Genomic_DNA"/>
</dbReference>
<comment type="caution">
    <text evidence="1">The sequence shown here is derived from an EMBL/GenBank/DDBJ whole genome shotgun (WGS) entry which is preliminary data.</text>
</comment>